<reference evidence="8 9" key="1">
    <citation type="journal article" date="2007" name="Proc. Natl. Acad. Sci. U.S.A.">
        <title>Genome and proteome of long-chain alkane degrading Geobacillus thermodenitrificans NG80-2 isolated from a deep-subsurface oil reservoir.</title>
        <authorList>
            <person name="Feng L."/>
            <person name="Wang W."/>
            <person name="Cheng J."/>
            <person name="Ren Y."/>
            <person name="Zhao G."/>
            <person name="Gao C."/>
            <person name="Tang Y."/>
            <person name="Liu X."/>
            <person name="Han W."/>
            <person name="Peng X."/>
            <person name="Liu R."/>
            <person name="Wang L."/>
        </authorList>
    </citation>
    <scope>NUCLEOTIDE SEQUENCE [LARGE SCALE GENOMIC DNA]</scope>
    <source>
        <strain evidence="8 9">NG80-2</strain>
    </source>
</reference>
<dbReference type="Pfam" id="PF02588">
    <property type="entry name" value="YitT_membrane"/>
    <property type="match status" value="1"/>
</dbReference>
<dbReference type="InterPro" id="IPR051461">
    <property type="entry name" value="UPF0750_membrane"/>
</dbReference>
<dbReference type="InterPro" id="IPR015867">
    <property type="entry name" value="N-reg_PII/ATP_PRibTrfase_C"/>
</dbReference>
<keyword evidence="2" id="KW-1003">Cell membrane</keyword>
<dbReference type="Gene3D" id="3.30.70.120">
    <property type="match status" value="1"/>
</dbReference>
<dbReference type="InterPro" id="IPR019264">
    <property type="entry name" value="DUF2179"/>
</dbReference>
<comment type="subcellular location">
    <subcellularLocation>
        <location evidence="1">Cell membrane</location>
        <topology evidence="1">Multi-pass membrane protein</topology>
    </subcellularLocation>
</comment>
<evidence type="ECO:0000256" key="2">
    <source>
        <dbReference type="ARBA" id="ARBA00022475"/>
    </source>
</evidence>
<evidence type="ECO:0000256" key="6">
    <source>
        <dbReference type="SAM" id="Phobius"/>
    </source>
</evidence>
<protein>
    <submittedName>
        <fullName evidence="8">Hypothetical membrane spanning protein</fullName>
    </submittedName>
</protein>
<gene>
    <name evidence="8" type="ordered locus">GTNG_2121</name>
</gene>
<dbReference type="GO" id="GO:0005886">
    <property type="term" value="C:plasma membrane"/>
    <property type="evidence" value="ECO:0007669"/>
    <property type="project" value="UniProtKB-SubCell"/>
</dbReference>
<feature type="transmembrane region" description="Helical" evidence="6">
    <location>
        <begin position="65"/>
        <end position="83"/>
    </location>
</feature>
<evidence type="ECO:0000256" key="3">
    <source>
        <dbReference type="ARBA" id="ARBA00022692"/>
    </source>
</evidence>
<dbReference type="InterPro" id="IPR003740">
    <property type="entry name" value="YitT"/>
</dbReference>
<dbReference type="KEGG" id="gtn:GTNG_2121"/>
<dbReference type="Proteomes" id="UP000001578">
    <property type="component" value="Chromosome"/>
</dbReference>
<dbReference type="PANTHER" id="PTHR33545:SF10">
    <property type="entry name" value="UPF0750 MEMBRANE PROTEIN YPJC"/>
    <property type="match status" value="1"/>
</dbReference>
<evidence type="ECO:0000256" key="4">
    <source>
        <dbReference type="ARBA" id="ARBA00022989"/>
    </source>
</evidence>
<dbReference type="eggNOG" id="COG1284">
    <property type="taxonomic scope" value="Bacteria"/>
</dbReference>
<feature type="transmembrane region" description="Helical" evidence="6">
    <location>
        <begin position="204"/>
        <end position="222"/>
    </location>
</feature>
<evidence type="ECO:0000256" key="1">
    <source>
        <dbReference type="ARBA" id="ARBA00004651"/>
    </source>
</evidence>
<proteinExistence type="predicted"/>
<dbReference type="Pfam" id="PF10035">
    <property type="entry name" value="DUF2179"/>
    <property type="match status" value="1"/>
</dbReference>
<dbReference type="CDD" id="cd16380">
    <property type="entry name" value="YitT_C"/>
    <property type="match status" value="1"/>
</dbReference>
<evidence type="ECO:0000313" key="8">
    <source>
        <dbReference type="EMBL" id="ABO67473.1"/>
    </source>
</evidence>
<keyword evidence="4 6" id="KW-1133">Transmembrane helix</keyword>
<evidence type="ECO:0000259" key="7">
    <source>
        <dbReference type="Pfam" id="PF10035"/>
    </source>
</evidence>
<dbReference type="AlphaFoldDB" id="A4IQ69"/>
<feature type="transmembrane region" description="Helical" evidence="6">
    <location>
        <begin position="130"/>
        <end position="151"/>
    </location>
</feature>
<keyword evidence="5 6" id="KW-0472">Membrane</keyword>
<feature type="domain" description="DUF2179" evidence="7">
    <location>
        <begin position="275"/>
        <end position="329"/>
    </location>
</feature>
<feature type="transmembrane region" description="Helical" evidence="6">
    <location>
        <begin position="95"/>
        <end position="123"/>
    </location>
</feature>
<sequence length="343" mass="38002">MTITSSVSMLAKSGAFDKCFRQSSIFPCFRPSLPAQASSSIIKDADYFCGRRDDMIFGLKMKNSLFILLGAAIFAFGLVHFNMQNNLAEGGFTGITLLLYFLFGLDPAITNLALNIPLFFIGWKLLGRQMFLYTVLGTVAVSMFLSIFQRYMIHMPLQHDMTLAALFAGVFIGVGLGIIFRYGGTTGGVDIIARLVYKYKGISMGKTMFAFDAAVITLSLLYLSYREAMYTLVAVFLAARVIDFMQEGGYAAKGATIISEKSEEIANRILTEMERGVTVLKGRGSYTKRDRDVLYCVVAKNELPRLKNVIMSVDPHAFVAVTDVHDVLGEGFTLDEQKRPLEQ</sequence>
<accession>A4IQ69</accession>
<feature type="transmembrane region" description="Helical" evidence="6">
    <location>
        <begin position="163"/>
        <end position="183"/>
    </location>
</feature>
<organism evidence="8 9">
    <name type="scientific">Geobacillus thermodenitrificans (strain NG80-2)</name>
    <dbReference type="NCBI Taxonomy" id="420246"/>
    <lineage>
        <taxon>Bacteria</taxon>
        <taxon>Bacillati</taxon>
        <taxon>Bacillota</taxon>
        <taxon>Bacilli</taxon>
        <taxon>Bacillales</taxon>
        <taxon>Anoxybacillaceae</taxon>
        <taxon>Geobacillus</taxon>
    </lineage>
</organism>
<evidence type="ECO:0000313" key="9">
    <source>
        <dbReference type="Proteomes" id="UP000001578"/>
    </source>
</evidence>
<dbReference type="EMBL" id="CP000557">
    <property type="protein sequence ID" value="ABO67473.1"/>
    <property type="molecule type" value="Genomic_DNA"/>
</dbReference>
<evidence type="ECO:0000256" key="5">
    <source>
        <dbReference type="ARBA" id="ARBA00023136"/>
    </source>
</evidence>
<keyword evidence="3 6" id="KW-0812">Transmembrane</keyword>
<dbReference type="PANTHER" id="PTHR33545">
    <property type="entry name" value="UPF0750 MEMBRANE PROTEIN YITT-RELATED"/>
    <property type="match status" value="1"/>
</dbReference>
<name>A4IQ69_GEOTN</name>
<dbReference type="HOGENOM" id="CLU_063199_1_1_9"/>